<organism evidence="1 2">
    <name type="scientific">Staphylococcus haemolyticus (strain JCSC1435)</name>
    <dbReference type="NCBI Taxonomy" id="279808"/>
    <lineage>
        <taxon>Bacteria</taxon>
        <taxon>Bacillati</taxon>
        <taxon>Bacillota</taxon>
        <taxon>Bacilli</taxon>
        <taxon>Bacillales</taxon>
        <taxon>Staphylococcaceae</taxon>
        <taxon>Staphylococcus</taxon>
    </lineage>
</organism>
<dbReference type="Proteomes" id="UP000000543">
    <property type="component" value="Chromosome"/>
</dbReference>
<dbReference type="AlphaFoldDB" id="Q4L4P2"/>
<dbReference type="KEGG" id="sha:SH2074"/>
<evidence type="ECO:0000313" key="2">
    <source>
        <dbReference type="Proteomes" id="UP000000543"/>
    </source>
</evidence>
<evidence type="ECO:0000313" key="1">
    <source>
        <dbReference type="EMBL" id="BAE05383.1"/>
    </source>
</evidence>
<name>Q4L4P2_STAHJ</name>
<sequence>MELLTKAISFTMSSLSTWLGSKDLFKDAIKLFESDKK</sequence>
<protein>
    <submittedName>
        <fullName evidence="1">Uncharacterized protein</fullName>
    </submittedName>
</protein>
<proteinExistence type="predicted"/>
<dbReference type="EMBL" id="AP006716">
    <property type="protein sequence ID" value="BAE05383.1"/>
    <property type="molecule type" value="Genomic_DNA"/>
</dbReference>
<gene>
    <name evidence="1" type="ordered locus">SH2074</name>
</gene>
<reference evidence="1 2" key="1">
    <citation type="journal article" date="2005" name="J. Bacteriol.">
        <title>Whole-genome sequencing of Staphylococcus haemolyticus uncovers the extreme plasticity of its genome and the evolution of human-colonizing staphylococcal species.</title>
        <authorList>
            <person name="Takeuchi F."/>
            <person name="Watanabe S."/>
            <person name="Baba T."/>
            <person name="Yuzawa H."/>
            <person name="Ito T."/>
            <person name="Morimoto Y."/>
            <person name="Kuroda M."/>
            <person name="Cui L."/>
            <person name="Takahashi M."/>
            <person name="Ankai A."/>
            <person name="Baba S."/>
            <person name="Fukui S."/>
            <person name="Lee J.C."/>
            <person name="Hiramatsu K."/>
        </authorList>
    </citation>
    <scope>NUCLEOTIDE SEQUENCE [LARGE SCALE GENOMIC DNA]</scope>
    <source>
        <strain evidence="1 2">JCSC1435</strain>
    </source>
</reference>
<accession>Q4L4P2</accession>
<dbReference type="HOGENOM" id="CLU_3348868_0_0_9"/>